<feature type="signal peptide" evidence="7">
    <location>
        <begin position="1"/>
        <end position="22"/>
    </location>
</feature>
<dbReference type="AlphaFoldDB" id="A0A0D8X5S9"/>
<comment type="similarity">
    <text evidence="2">Belongs to the EMC7 family.</text>
</comment>
<dbReference type="InterPro" id="IPR019008">
    <property type="entry name" value="Beta_sandwich_EMC7"/>
</dbReference>
<dbReference type="OrthoDB" id="336240at2759"/>
<accession>A0A0D8X5S9</accession>
<keyword evidence="6" id="KW-0472">Membrane</keyword>
<sequence length="81" mass="8844">MRLLVSFTFIVISLTSEKMASAERSLFSVEGNVLFPSSPISQQNWAADSRVLLNHGKYIGFVGEDGSFIIDNVASGSYIVQ</sequence>
<dbReference type="Proteomes" id="UP000053766">
    <property type="component" value="Unassembled WGS sequence"/>
</dbReference>
<dbReference type="PANTHER" id="PTHR13605">
    <property type="entry name" value="ER MEMBRANE PROTEIN COMPLEX SUBUNIT 7"/>
    <property type="match status" value="1"/>
</dbReference>
<proteinExistence type="inferred from homology"/>
<protein>
    <recommendedName>
        <fullName evidence="8">ER membrane protein complex subunit 7 beta-sandwich domain-containing protein</fullName>
    </recommendedName>
</protein>
<keyword evidence="3" id="KW-0812">Transmembrane</keyword>
<evidence type="ECO:0000256" key="4">
    <source>
        <dbReference type="ARBA" id="ARBA00022729"/>
    </source>
</evidence>
<reference evidence="9 10" key="1">
    <citation type="submission" date="2013-11" db="EMBL/GenBank/DDBJ databases">
        <title>Draft genome of the bovine lungworm Dictyocaulus viviparus.</title>
        <authorList>
            <person name="Mitreva M."/>
        </authorList>
    </citation>
    <scope>NUCLEOTIDE SEQUENCE [LARGE SCALE GENOMIC DNA]</scope>
    <source>
        <strain evidence="9 10">HannoverDv2000</strain>
    </source>
</reference>
<comment type="subcellular location">
    <subcellularLocation>
        <location evidence="1">Membrane</location>
        <topology evidence="1">Single-pass membrane protein</topology>
    </subcellularLocation>
</comment>
<dbReference type="STRING" id="29172.A0A0D8X5S9"/>
<evidence type="ECO:0000256" key="1">
    <source>
        <dbReference type="ARBA" id="ARBA00004167"/>
    </source>
</evidence>
<feature type="chain" id="PRO_5002335645" description="ER membrane protein complex subunit 7 beta-sandwich domain-containing protein" evidence="7">
    <location>
        <begin position="23"/>
        <end position="81"/>
    </location>
</feature>
<dbReference type="InterPro" id="IPR039163">
    <property type="entry name" value="EMC7"/>
</dbReference>
<evidence type="ECO:0000256" key="7">
    <source>
        <dbReference type="SAM" id="SignalP"/>
    </source>
</evidence>
<reference evidence="10" key="2">
    <citation type="journal article" date="2016" name="Sci. Rep.">
        <title>Dictyocaulus viviparus genome, variome and transcriptome elucidate lungworm biology and support future intervention.</title>
        <authorList>
            <person name="McNulty S.N."/>
            <person name="Strube C."/>
            <person name="Rosa B.A."/>
            <person name="Martin J.C."/>
            <person name="Tyagi R."/>
            <person name="Choi Y.J."/>
            <person name="Wang Q."/>
            <person name="Hallsworth Pepin K."/>
            <person name="Zhang X."/>
            <person name="Ozersky P."/>
            <person name="Wilson R.K."/>
            <person name="Sternberg P.W."/>
            <person name="Gasser R.B."/>
            <person name="Mitreva M."/>
        </authorList>
    </citation>
    <scope>NUCLEOTIDE SEQUENCE [LARGE SCALE GENOMIC DNA]</scope>
    <source>
        <strain evidence="10">HannoverDv2000</strain>
    </source>
</reference>
<organism evidence="9 10">
    <name type="scientific">Dictyocaulus viviparus</name>
    <name type="common">Bovine lungworm</name>
    <dbReference type="NCBI Taxonomy" id="29172"/>
    <lineage>
        <taxon>Eukaryota</taxon>
        <taxon>Metazoa</taxon>
        <taxon>Ecdysozoa</taxon>
        <taxon>Nematoda</taxon>
        <taxon>Chromadorea</taxon>
        <taxon>Rhabditida</taxon>
        <taxon>Rhabditina</taxon>
        <taxon>Rhabditomorpha</taxon>
        <taxon>Strongyloidea</taxon>
        <taxon>Metastrongylidae</taxon>
        <taxon>Dictyocaulus</taxon>
    </lineage>
</organism>
<keyword evidence="10" id="KW-1185">Reference proteome</keyword>
<feature type="non-terminal residue" evidence="9">
    <location>
        <position position="81"/>
    </location>
</feature>
<feature type="domain" description="ER membrane protein complex subunit 7 beta-sandwich" evidence="8">
    <location>
        <begin position="42"/>
        <end position="81"/>
    </location>
</feature>
<keyword evidence="4 7" id="KW-0732">Signal</keyword>
<gene>
    <name evidence="9" type="ORF">DICVIV_14267</name>
</gene>
<evidence type="ECO:0000259" key="8">
    <source>
        <dbReference type="Pfam" id="PF09430"/>
    </source>
</evidence>
<evidence type="ECO:0000256" key="5">
    <source>
        <dbReference type="ARBA" id="ARBA00022989"/>
    </source>
</evidence>
<dbReference type="EMBL" id="KN719935">
    <property type="protein sequence ID" value="KJH39838.1"/>
    <property type="molecule type" value="Genomic_DNA"/>
</dbReference>
<evidence type="ECO:0000256" key="2">
    <source>
        <dbReference type="ARBA" id="ARBA00008880"/>
    </source>
</evidence>
<dbReference type="GO" id="GO:0072546">
    <property type="term" value="C:EMC complex"/>
    <property type="evidence" value="ECO:0007669"/>
    <property type="project" value="TreeGrafter"/>
</dbReference>
<evidence type="ECO:0000256" key="3">
    <source>
        <dbReference type="ARBA" id="ARBA00022692"/>
    </source>
</evidence>
<evidence type="ECO:0000313" key="9">
    <source>
        <dbReference type="EMBL" id="KJH39838.1"/>
    </source>
</evidence>
<evidence type="ECO:0000256" key="6">
    <source>
        <dbReference type="ARBA" id="ARBA00023136"/>
    </source>
</evidence>
<dbReference type="PANTHER" id="PTHR13605:SF4">
    <property type="entry name" value="ER MEMBRANE PROTEIN COMPLEX SUBUNIT 7"/>
    <property type="match status" value="1"/>
</dbReference>
<keyword evidence="5" id="KW-1133">Transmembrane helix</keyword>
<dbReference type="Pfam" id="PF09430">
    <property type="entry name" value="EMC7_beta-sandw"/>
    <property type="match status" value="1"/>
</dbReference>
<evidence type="ECO:0000313" key="10">
    <source>
        <dbReference type="Proteomes" id="UP000053766"/>
    </source>
</evidence>
<name>A0A0D8X5S9_DICVI</name>